<evidence type="ECO:0000259" key="3">
    <source>
        <dbReference type="Pfam" id="PF02230"/>
    </source>
</evidence>
<dbReference type="ESTHER" id="biflo-BL0073">
    <property type="family name" value="LYsophospholipase_carboxylesterase"/>
</dbReference>
<evidence type="ECO:0000313" key="4">
    <source>
        <dbReference type="EMBL" id="ADH00843.1"/>
    </source>
</evidence>
<comment type="similarity">
    <text evidence="1">Belongs to the AB hydrolase superfamily. AB hydrolase 2 family.</text>
</comment>
<keyword evidence="2" id="KW-0378">Hydrolase</keyword>
<dbReference type="InterPro" id="IPR050565">
    <property type="entry name" value="LYPA1-2/EST-like"/>
</dbReference>
<dbReference type="GO" id="GO:0016787">
    <property type="term" value="F:hydrolase activity"/>
    <property type="evidence" value="ECO:0007669"/>
    <property type="project" value="UniProtKB-KW"/>
</dbReference>
<name>D6ZVD8_BIFLJ</name>
<evidence type="ECO:0000256" key="1">
    <source>
        <dbReference type="ARBA" id="ARBA00006499"/>
    </source>
</evidence>
<gene>
    <name evidence="4" type="ordered locus">BLJ_1399</name>
</gene>
<evidence type="ECO:0000313" key="5">
    <source>
        <dbReference type="Proteomes" id="UP000006740"/>
    </source>
</evidence>
<feature type="domain" description="Phospholipase/carboxylesterase/thioesterase" evidence="3">
    <location>
        <begin position="77"/>
        <end position="269"/>
    </location>
</feature>
<dbReference type="HOGENOM" id="CLU_049413_5_0_11"/>
<protein>
    <submittedName>
        <fullName evidence="4">Phospholipase/Carboxylesterase</fullName>
    </submittedName>
</protein>
<accession>D6ZVD8</accession>
<evidence type="ECO:0000256" key="2">
    <source>
        <dbReference type="ARBA" id="ARBA00022801"/>
    </source>
</evidence>
<dbReference type="Proteomes" id="UP000006740">
    <property type="component" value="Chromosome"/>
</dbReference>
<sequence length="278" mass="29906">MNLVIAHPLYGVLYGCCARGRSPCGTSTTITYRTLEWNGVAIWVAYGPFKCGRGGHVATLGAMKIAKALTRLTGPETTPVFVLLHGWGSNEYDLPDLLNYCGAGSADYASLQAPIAYGMGYTWFGAWAHEGVPEGESLDKQAAEAAQAIDAWVAEHIPATRPVVAMGFSQGGLLAAHLLRFNPKRYAAAVSCSGWLAPGSVAGDAELASLKPPVFYGHGAADDIFPKADVTAMGEFWREHGTLTEQVYPGMAHSINMPEMRDIQRFLEANGFIRPQIW</sequence>
<dbReference type="Gene3D" id="3.40.50.1820">
    <property type="entry name" value="alpha/beta hydrolase"/>
    <property type="match status" value="1"/>
</dbReference>
<dbReference type="PANTHER" id="PTHR10655:SF17">
    <property type="entry name" value="LYSOPHOSPHOLIPASE-LIKE PROTEIN 1"/>
    <property type="match status" value="1"/>
</dbReference>
<dbReference type="Pfam" id="PF02230">
    <property type="entry name" value="Abhydrolase_2"/>
    <property type="match status" value="1"/>
</dbReference>
<organism evidence="4 5">
    <name type="scientific">Bifidobacterium longum subsp. longum (strain JDM301)</name>
    <dbReference type="NCBI Taxonomy" id="759350"/>
    <lineage>
        <taxon>Bacteria</taxon>
        <taxon>Bacillati</taxon>
        <taxon>Actinomycetota</taxon>
        <taxon>Actinomycetes</taxon>
        <taxon>Bifidobacteriales</taxon>
        <taxon>Bifidobacteriaceae</taxon>
        <taxon>Bifidobacterium</taxon>
    </lineage>
</organism>
<dbReference type="InterPro" id="IPR029058">
    <property type="entry name" value="AB_hydrolase_fold"/>
</dbReference>
<dbReference type="EMBL" id="CP002010">
    <property type="protein sequence ID" value="ADH00843.1"/>
    <property type="molecule type" value="Genomic_DNA"/>
</dbReference>
<dbReference type="InterPro" id="IPR003140">
    <property type="entry name" value="PLipase/COase/thioEstase"/>
</dbReference>
<dbReference type="SUPFAM" id="SSF53474">
    <property type="entry name" value="alpha/beta-Hydrolases"/>
    <property type="match status" value="1"/>
</dbReference>
<reference evidence="4 5" key="1">
    <citation type="journal article" date="2010" name="J. Bacteriol.">
        <title>Complete genome sequence of Bifidobacterium longum JDM301.</title>
        <authorList>
            <person name="Wei Y.X."/>
            <person name="Zhang Z.Y."/>
            <person name="Liu C."/>
            <person name="Zhu Y.Z."/>
            <person name="Zhu Y.Q."/>
            <person name="Zheng H."/>
            <person name="Zhao G.P."/>
            <person name="Wang S."/>
            <person name="Guo X.K."/>
        </authorList>
    </citation>
    <scope>NUCLEOTIDE SEQUENCE [LARGE SCALE GENOMIC DNA]</scope>
    <source>
        <strain evidence="4 5">JDM301</strain>
    </source>
</reference>
<dbReference type="PANTHER" id="PTHR10655">
    <property type="entry name" value="LYSOPHOSPHOLIPASE-RELATED"/>
    <property type="match status" value="1"/>
</dbReference>
<dbReference type="AlphaFoldDB" id="D6ZVD8"/>
<proteinExistence type="inferred from homology"/>
<dbReference type="KEGG" id="bll:BLJ_1399"/>